<name>A0ABX1WI91_9FLAO</name>
<protein>
    <submittedName>
        <fullName evidence="1">Pentapeptide repeat-containing protein</fullName>
    </submittedName>
</protein>
<proteinExistence type="predicted"/>
<dbReference type="InterPro" id="IPR052949">
    <property type="entry name" value="PA_immunity-related"/>
</dbReference>
<gene>
    <name evidence="1" type="ORF">HMH06_00185</name>
</gene>
<dbReference type="EMBL" id="JABFOQ010000001">
    <property type="protein sequence ID" value="NOJ74278.1"/>
    <property type="molecule type" value="Genomic_DNA"/>
</dbReference>
<dbReference type="Proteomes" id="UP000580344">
    <property type="component" value="Unassembled WGS sequence"/>
</dbReference>
<comment type="caution">
    <text evidence="1">The sequence shown here is derived from an EMBL/GenBank/DDBJ whole genome shotgun (WGS) entry which is preliminary data.</text>
</comment>
<keyword evidence="2" id="KW-1185">Reference proteome</keyword>
<evidence type="ECO:0000313" key="2">
    <source>
        <dbReference type="Proteomes" id="UP000580344"/>
    </source>
</evidence>
<dbReference type="Pfam" id="PF13599">
    <property type="entry name" value="Pentapeptide_4"/>
    <property type="match status" value="2"/>
</dbReference>
<dbReference type="PANTHER" id="PTHR42999">
    <property type="entry name" value="ANTIBIOTIC RESISTANCE PROTEIN MCBG"/>
    <property type="match status" value="1"/>
</dbReference>
<accession>A0ABX1WI91</accession>
<dbReference type="PANTHER" id="PTHR42999:SF1">
    <property type="entry name" value="PENTAPEPTIDE REPEAT-CONTAINING PROTEIN"/>
    <property type="match status" value="1"/>
</dbReference>
<dbReference type="Gene3D" id="2.160.20.80">
    <property type="entry name" value="E3 ubiquitin-protein ligase SopA"/>
    <property type="match status" value="1"/>
</dbReference>
<reference evidence="1 2" key="1">
    <citation type="submission" date="2020-05" db="EMBL/GenBank/DDBJ databases">
        <title>Tigecycline resistant gene in Empedobacter stercoris.</title>
        <authorList>
            <person name="Chen Y."/>
            <person name="Cheng Y."/>
            <person name="Zhou K."/>
        </authorList>
    </citation>
    <scope>NUCLEOTIDE SEQUENCE [LARGE SCALE GENOMIC DNA]</scope>
    <source>
        <strain evidence="1 2">ES202</strain>
    </source>
</reference>
<organism evidence="1 2">
    <name type="scientific">Empedobacter stercoris</name>
    <dbReference type="NCBI Taxonomy" id="1628248"/>
    <lineage>
        <taxon>Bacteria</taxon>
        <taxon>Pseudomonadati</taxon>
        <taxon>Bacteroidota</taxon>
        <taxon>Flavobacteriia</taxon>
        <taxon>Flavobacteriales</taxon>
        <taxon>Weeksellaceae</taxon>
        <taxon>Empedobacter</taxon>
    </lineage>
</organism>
<dbReference type="SUPFAM" id="SSF141571">
    <property type="entry name" value="Pentapeptide repeat-like"/>
    <property type="match status" value="1"/>
</dbReference>
<dbReference type="RefSeq" id="WP_171621603.1">
    <property type="nucleotide sequence ID" value="NZ_JABFOQ010000001.1"/>
</dbReference>
<sequence>MHTNYHFEETFFQHNFTEYQNVIGDYENCKFISCDLNTLVLSDVKFINCEFIECNLSNSKLINTSFQQVEFKNCKMIGFNLEICNQFGLNVFFERCILNDSTFYQLPLQKSKFIECSLQNVDFSYTDLSHSYFSNCDCLNAIFDQTNLKQANLKTSYNFRINPNENQLKGAVFSKENIIGLVQHLGLKIE</sequence>
<evidence type="ECO:0000313" key="1">
    <source>
        <dbReference type="EMBL" id="NOJ74278.1"/>
    </source>
</evidence>
<dbReference type="InterPro" id="IPR001646">
    <property type="entry name" value="5peptide_repeat"/>
</dbReference>